<gene>
    <name evidence="1" type="ORF">BDN72DRAFT_796945</name>
</gene>
<reference evidence="1 2" key="1">
    <citation type="journal article" date="2019" name="Nat. Ecol. Evol.">
        <title>Megaphylogeny resolves global patterns of mushroom evolution.</title>
        <authorList>
            <person name="Varga T."/>
            <person name="Krizsan K."/>
            <person name="Foldi C."/>
            <person name="Dima B."/>
            <person name="Sanchez-Garcia M."/>
            <person name="Sanchez-Ramirez S."/>
            <person name="Szollosi G.J."/>
            <person name="Szarkandi J.G."/>
            <person name="Papp V."/>
            <person name="Albert L."/>
            <person name="Andreopoulos W."/>
            <person name="Angelini C."/>
            <person name="Antonin V."/>
            <person name="Barry K.W."/>
            <person name="Bougher N.L."/>
            <person name="Buchanan P."/>
            <person name="Buyck B."/>
            <person name="Bense V."/>
            <person name="Catcheside P."/>
            <person name="Chovatia M."/>
            <person name="Cooper J."/>
            <person name="Damon W."/>
            <person name="Desjardin D."/>
            <person name="Finy P."/>
            <person name="Geml J."/>
            <person name="Haridas S."/>
            <person name="Hughes K."/>
            <person name="Justo A."/>
            <person name="Karasinski D."/>
            <person name="Kautmanova I."/>
            <person name="Kiss B."/>
            <person name="Kocsube S."/>
            <person name="Kotiranta H."/>
            <person name="LaButti K.M."/>
            <person name="Lechner B.E."/>
            <person name="Liimatainen K."/>
            <person name="Lipzen A."/>
            <person name="Lukacs Z."/>
            <person name="Mihaltcheva S."/>
            <person name="Morgado L.N."/>
            <person name="Niskanen T."/>
            <person name="Noordeloos M.E."/>
            <person name="Ohm R.A."/>
            <person name="Ortiz-Santana B."/>
            <person name="Ovrebo C."/>
            <person name="Racz N."/>
            <person name="Riley R."/>
            <person name="Savchenko A."/>
            <person name="Shiryaev A."/>
            <person name="Soop K."/>
            <person name="Spirin V."/>
            <person name="Szebenyi C."/>
            <person name="Tomsovsky M."/>
            <person name="Tulloss R.E."/>
            <person name="Uehling J."/>
            <person name="Grigoriev I.V."/>
            <person name="Vagvolgyi C."/>
            <person name="Papp T."/>
            <person name="Martin F.M."/>
            <person name="Miettinen O."/>
            <person name="Hibbett D.S."/>
            <person name="Nagy L.G."/>
        </authorList>
    </citation>
    <scope>NUCLEOTIDE SEQUENCE [LARGE SCALE GENOMIC DNA]</scope>
    <source>
        <strain evidence="1 2">NL-1719</strain>
    </source>
</reference>
<organism evidence="1 2">
    <name type="scientific">Pluteus cervinus</name>
    <dbReference type="NCBI Taxonomy" id="181527"/>
    <lineage>
        <taxon>Eukaryota</taxon>
        <taxon>Fungi</taxon>
        <taxon>Dikarya</taxon>
        <taxon>Basidiomycota</taxon>
        <taxon>Agaricomycotina</taxon>
        <taxon>Agaricomycetes</taxon>
        <taxon>Agaricomycetidae</taxon>
        <taxon>Agaricales</taxon>
        <taxon>Pluteineae</taxon>
        <taxon>Pluteaceae</taxon>
        <taxon>Pluteus</taxon>
    </lineage>
</organism>
<protein>
    <submittedName>
        <fullName evidence="1">Uncharacterized protein</fullName>
    </submittedName>
</protein>
<sequence>MPTALLIGATGQVGQYVLKELLQSPDWTTVGEYGRKVTELQDFVSKHNLPSTSVEKIKQEKVDFEALLNEQDDGGSESQKFKGQAWDVVFITLGTSRKDAGSAEKFQKIDQEYVVRAAKAALDGSPAGQSPTLVYVSSVGADKNSSLLYARSKGETEERLSELGYKETIVFRPGALTGTARPQTRPVEAVIGFILPAISFISDSVGIKVADLAQGMLYAAKRGPSNLPKEARAYRSSSARPYTIIANAGSLGLSRLFNAEQTTDPTPVQQ</sequence>
<accession>A0ACD3ATY4</accession>
<evidence type="ECO:0000313" key="1">
    <source>
        <dbReference type="EMBL" id="TFK69114.1"/>
    </source>
</evidence>
<keyword evidence="2" id="KW-1185">Reference proteome</keyword>
<proteinExistence type="predicted"/>
<dbReference type="Proteomes" id="UP000308600">
    <property type="component" value="Unassembled WGS sequence"/>
</dbReference>
<dbReference type="EMBL" id="ML208337">
    <property type="protein sequence ID" value="TFK69114.1"/>
    <property type="molecule type" value="Genomic_DNA"/>
</dbReference>
<evidence type="ECO:0000313" key="2">
    <source>
        <dbReference type="Proteomes" id="UP000308600"/>
    </source>
</evidence>
<name>A0ACD3ATY4_9AGAR</name>